<dbReference type="Proteomes" id="UP000001542">
    <property type="component" value="Unassembled WGS sequence"/>
</dbReference>
<evidence type="ECO:0000256" key="4">
    <source>
        <dbReference type="SAM" id="Coils"/>
    </source>
</evidence>
<evidence type="ECO:0000313" key="7">
    <source>
        <dbReference type="Proteomes" id="UP000001542"/>
    </source>
</evidence>
<keyword evidence="2 3" id="KW-0808">Transferase</keyword>
<dbReference type="UniPathway" id="UPA00378"/>
<keyword evidence="1 3" id="KW-0328">Glycosyltransferase</keyword>
<dbReference type="GO" id="GO:0102704">
    <property type="term" value="F:GDP-Man:Man(2)GlcNAc(2)-PP-Dol alpha-1,6-mannosyltransferase activity"/>
    <property type="evidence" value="ECO:0007669"/>
    <property type="project" value="UniProtKB-UniRule"/>
</dbReference>
<dbReference type="PANTHER" id="PTHR45918:SF1">
    <property type="entry name" value="ALPHA-1,3_1,6-MANNOSYLTRANSFERASE ALG2"/>
    <property type="match status" value="1"/>
</dbReference>
<dbReference type="InterPro" id="IPR001296">
    <property type="entry name" value="Glyco_trans_1"/>
</dbReference>
<gene>
    <name evidence="6" type="ORF">TVAG_372200</name>
</gene>
<dbReference type="STRING" id="5722.A2FJW8"/>
<reference evidence="6" key="2">
    <citation type="journal article" date="2007" name="Science">
        <title>Draft genome sequence of the sexually transmitted pathogen Trichomonas vaginalis.</title>
        <authorList>
            <person name="Carlton J.M."/>
            <person name="Hirt R.P."/>
            <person name="Silva J.C."/>
            <person name="Delcher A.L."/>
            <person name="Schatz M."/>
            <person name="Zhao Q."/>
            <person name="Wortman J.R."/>
            <person name="Bidwell S.L."/>
            <person name="Alsmark U.C.M."/>
            <person name="Besteiro S."/>
            <person name="Sicheritz-Ponten T."/>
            <person name="Noel C.J."/>
            <person name="Dacks J.B."/>
            <person name="Foster P.G."/>
            <person name="Simillion C."/>
            <person name="Van de Peer Y."/>
            <person name="Miranda-Saavedra D."/>
            <person name="Barton G.J."/>
            <person name="Westrop G.D."/>
            <person name="Mueller S."/>
            <person name="Dessi D."/>
            <person name="Fiori P.L."/>
            <person name="Ren Q."/>
            <person name="Paulsen I."/>
            <person name="Zhang H."/>
            <person name="Bastida-Corcuera F.D."/>
            <person name="Simoes-Barbosa A."/>
            <person name="Brown M.T."/>
            <person name="Hayes R.D."/>
            <person name="Mukherjee M."/>
            <person name="Okumura C.Y."/>
            <person name="Schneider R."/>
            <person name="Smith A.J."/>
            <person name="Vanacova S."/>
            <person name="Villalvazo M."/>
            <person name="Haas B.J."/>
            <person name="Pertea M."/>
            <person name="Feldblyum T.V."/>
            <person name="Utterback T.R."/>
            <person name="Shu C.L."/>
            <person name="Osoegawa K."/>
            <person name="de Jong P.J."/>
            <person name="Hrdy I."/>
            <person name="Horvathova L."/>
            <person name="Zubacova Z."/>
            <person name="Dolezal P."/>
            <person name="Malik S.B."/>
            <person name="Logsdon J.M. Jr."/>
            <person name="Henze K."/>
            <person name="Gupta A."/>
            <person name="Wang C.C."/>
            <person name="Dunne R.L."/>
            <person name="Upcroft J.A."/>
            <person name="Upcroft P."/>
            <person name="White O."/>
            <person name="Salzberg S.L."/>
            <person name="Tang P."/>
            <person name="Chiu C.-H."/>
            <person name="Lee Y.-S."/>
            <person name="Embley T.M."/>
            <person name="Coombs G.H."/>
            <person name="Mottram J.C."/>
            <person name="Tachezy J."/>
            <person name="Fraser-Liggett C.M."/>
            <person name="Johnson P.J."/>
        </authorList>
    </citation>
    <scope>NUCLEOTIDE SEQUENCE [LARGE SCALE GENOMIC DNA]</scope>
    <source>
        <strain evidence="6">G3</strain>
    </source>
</reference>
<dbReference type="EMBL" id="DS113837">
    <property type="protein sequence ID" value="EAX94794.1"/>
    <property type="molecule type" value="Genomic_DNA"/>
</dbReference>
<keyword evidence="7" id="KW-1185">Reference proteome</keyword>
<accession>A2FJW8</accession>
<protein>
    <recommendedName>
        <fullName evidence="3">Alpha-1,3/1,6-mannosyltransferase ALG2</fullName>
        <ecNumber evidence="3">2.4.1.132</ecNumber>
        <ecNumber evidence="3">2.4.1.257</ecNumber>
    </recommendedName>
    <alternativeName>
        <fullName evidence="3">GDP-Man:Man(1)GlcNAc(2)-PP-Dol alpha-1,3-mannosyltransferase</fullName>
    </alternativeName>
</protein>
<proteinExistence type="inferred from homology"/>
<feature type="domain" description="Glycosyl transferase family 1" evidence="5">
    <location>
        <begin position="187"/>
        <end position="360"/>
    </location>
</feature>
<keyword evidence="4" id="KW-0175">Coiled coil</keyword>
<organism evidence="6 7">
    <name type="scientific">Trichomonas vaginalis (strain ATCC PRA-98 / G3)</name>
    <dbReference type="NCBI Taxonomy" id="412133"/>
    <lineage>
        <taxon>Eukaryota</taxon>
        <taxon>Metamonada</taxon>
        <taxon>Parabasalia</taxon>
        <taxon>Trichomonadida</taxon>
        <taxon>Trichomonadidae</taxon>
        <taxon>Trichomonas</taxon>
    </lineage>
</organism>
<comment type="similarity">
    <text evidence="3">Belongs to the glycosyltransferase group 1 family.</text>
</comment>
<comment type="pathway">
    <text evidence="3">Protein modification; protein glycosylation.</text>
</comment>
<dbReference type="PANTHER" id="PTHR45918">
    <property type="entry name" value="ALPHA-1,3/1,6-MANNOSYLTRANSFERASE ALG2"/>
    <property type="match status" value="1"/>
</dbReference>
<comment type="function">
    <text evidence="3">Mannosylates Man(2)GlcNAc(2)-dolichol diphosphate and Man(1)GlcNAc(2)-dolichol diphosphate to form Man(3)GlcNAc(2)-dolichol diphosphate.</text>
</comment>
<dbReference type="Gene3D" id="3.40.50.2000">
    <property type="entry name" value="Glycogen Phosphorylase B"/>
    <property type="match status" value="2"/>
</dbReference>
<comment type="catalytic activity">
    <reaction evidence="3">
        <text>an alpha-D-Man-(1-&gt;3)-beta-D-Man-(1-&gt;4)-beta-D-GlcNAc-(1-&gt;4)-alpha-D-GlcNAc-diphospho-di-trans,poly-cis-dolichol + GDP-alpha-D-mannose = an alpha-D-Man-(1-&gt;3)-[alpha-D-Man-(1-&gt;6)]-beta-D-Man-(1-&gt;4)-beta-D-GlcNAc-(1-&gt;4)-alpha-D-GlcNAc-diphospho-di-trans,poly-cis-dolichol + GDP + H(+)</text>
        <dbReference type="Rhea" id="RHEA:29519"/>
        <dbReference type="Rhea" id="RHEA-COMP:19513"/>
        <dbReference type="Rhea" id="RHEA-COMP:19515"/>
        <dbReference type="ChEBI" id="CHEBI:15378"/>
        <dbReference type="ChEBI" id="CHEBI:57527"/>
        <dbReference type="ChEBI" id="CHEBI:58189"/>
        <dbReference type="ChEBI" id="CHEBI:132510"/>
        <dbReference type="ChEBI" id="CHEBI:132511"/>
        <dbReference type="EC" id="2.4.1.257"/>
    </reaction>
    <physiologicalReaction direction="left-to-right" evidence="3">
        <dbReference type="Rhea" id="RHEA:29520"/>
    </physiologicalReaction>
</comment>
<keyword evidence="3" id="KW-1133">Transmembrane helix</keyword>
<dbReference type="FunCoup" id="A2FJW8">
    <property type="interactions" value="564"/>
</dbReference>
<dbReference type="GO" id="GO:0004378">
    <property type="term" value="F:GDP-Man:Man(1)GlcNAc(2)-PP-Dol alpha-1,3-mannosyltransferase activity"/>
    <property type="evidence" value="ECO:0007669"/>
    <property type="project" value="UniProtKB-UniRule"/>
</dbReference>
<dbReference type="OrthoDB" id="448893at2759"/>
<sequence>MTSKKIAVLHPDLGIGGAERLIIDVAHAVMIDHKDTTVYTTHYDTNHCFPDTKDLTIKVAAAWVPRSIFGFGHIIFSLFSFLWLTIYAALTSKAEIFIVDQISAWVPILRLLCPRAKIIFYCHFPDLRLASHKSLIRKIYRLPFDLIEKWGIKASHLIYVNSNFTAGVTKQEFGDIPVRVLYPCVDTSRQVERKQSPTPLFVSLNRYERKKDHNLAIKALAKAITKIPDAKLVIAGGYDDRVTENVEHYKELRELAEKLELTEKQVELQRSISDQQKWDLIASATAMIYTPQNEHFGIVPIEAENAGCPVIACNTGGPLETCNVEGCFICEPTVDAFADAMVEAASMKSHDKELRENAERFGFKAFAKQLHDDILKL</sequence>
<dbReference type="GO" id="GO:0005789">
    <property type="term" value="C:endoplasmic reticulum membrane"/>
    <property type="evidence" value="ECO:0007669"/>
    <property type="project" value="UniProtKB-SubCell"/>
</dbReference>
<dbReference type="VEuPathDB" id="TrichDB:TVAG_372200"/>
<dbReference type="AlphaFoldDB" id="A2FJW8"/>
<dbReference type="OMA" id="AMYMKCP"/>
<dbReference type="KEGG" id="tva:4752537"/>
<dbReference type="InterPro" id="IPR027054">
    <property type="entry name" value="ALG2"/>
</dbReference>
<dbReference type="SUPFAM" id="SSF53756">
    <property type="entry name" value="UDP-Glycosyltransferase/glycogen phosphorylase"/>
    <property type="match status" value="1"/>
</dbReference>
<dbReference type="InParanoid" id="A2FJW8"/>
<feature type="coiled-coil region" evidence="4">
    <location>
        <begin position="245"/>
        <end position="272"/>
    </location>
</feature>
<evidence type="ECO:0000256" key="2">
    <source>
        <dbReference type="ARBA" id="ARBA00022679"/>
    </source>
</evidence>
<comment type="subcellular location">
    <subcellularLocation>
        <location evidence="3">Endoplasmic reticulum membrane</location>
        <topology evidence="3">Single-pass membrane protein</topology>
    </subcellularLocation>
</comment>
<evidence type="ECO:0000313" key="6">
    <source>
        <dbReference type="EMBL" id="EAX94794.1"/>
    </source>
</evidence>
<keyword evidence="3" id="KW-0472">Membrane</keyword>
<name>A2FJW8_TRIV3</name>
<reference evidence="6" key="1">
    <citation type="submission" date="2006-10" db="EMBL/GenBank/DDBJ databases">
        <authorList>
            <person name="Amadeo P."/>
            <person name="Zhao Q."/>
            <person name="Wortman J."/>
            <person name="Fraser-Liggett C."/>
            <person name="Carlton J."/>
        </authorList>
    </citation>
    <scope>NUCLEOTIDE SEQUENCE</scope>
    <source>
        <strain evidence="6">G3</strain>
    </source>
</reference>
<dbReference type="RefSeq" id="XP_001307724.1">
    <property type="nucleotide sequence ID" value="XM_001307723.1"/>
</dbReference>
<dbReference type="GO" id="GO:0012505">
    <property type="term" value="C:endomembrane system"/>
    <property type="evidence" value="ECO:0000318"/>
    <property type="project" value="GO_Central"/>
</dbReference>
<dbReference type="GO" id="GO:0006488">
    <property type="term" value="P:dolichol-linked oligosaccharide biosynthetic process"/>
    <property type="evidence" value="ECO:0000318"/>
    <property type="project" value="GO_Central"/>
</dbReference>
<feature type="transmembrane region" description="Helical" evidence="3">
    <location>
        <begin position="68"/>
        <end position="90"/>
    </location>
</feature>
<dbReference type="VEuPathDB" id="TrichDB:TVAGG3_0348080"/>
<dbReference type="GO" id="GO:0000033">
    <property type="term" value="F:alpha-1,3-mannosyltransferase activity"/>
    <property type="evidence" value="ECO:0000318"/>
    <property type="project" value="GO_Central"/>
</dbReference>
<dbReference type="SMR" id="A2FJW8"/>
<comment type="catalytic activity">
    <reaction evidence="3">
        <text>a beta-D-Man-(1-&gt;4)-beta-D-GlcNAc-(1-&gt;4)-alpha-D-GlcNAc-diphospho-di-trans,poly-cis-dolichol + GDP-alpha-D-mannose = an alpha-D-Man-(1-&gt;3)-beta-D-Man-(1-&gt;4)-beta-D-GlcNAc-(1-&gt;4)-alpha-D-GlcNAc-diphospho-di-trans,poly-cis-dolichol + GDP + H(+)</text>
        <dbReference type="Rhea" id="RHEA:29515"/>
        <dbReference type="Rhea" id="RHEA-COMP:19511"/>
        <dbReference type="Rhea" id="RHEA-COMP:19513"/>
        <dbReference type="ChEBI" id="CHEBI:15378"/>
        <dbReference type="ChEBI" id="CHEBI:57527"/>
        <dbReference type="ChEBI" id="CHEBI:58189"/>
        <dbReference type="ChEBI" id="CHEBI:58472"/>
        <dbReference type="ChEBI" id="CHEBI:132510"/>
        <dbReference type="EC" id="2.4.1.132"/>
    </reaction>
    <physiologicalReaction direction="left-to-right" evidence="3">
        <dbReference type="Rhea" id="RHEA:29516"/>
    </physiologicalReaction>
</comment>
<dbReference type="eggNOG" id="KOG0853">
    <property type="taxonomic scope" value="Eukaryota"/>
</dbReference>
<evidence type="ECO:0000259" key="5">
    <source>
        <dbReference type="Pfam" id="PF00534"/>
    </source>
</evidence>
<dbReference type="EC" id="2.4.1.132" evidence="3"/>
<dbReference type="Pfam" id="PF00534">
    <property type="entry name" value="Glycos_transf_1"/>
    <property type="match status" value="1"/>
</dbReference>
<dbReference type="CDD" id="cd03805">
    <property type="entry name" value="GT4_ALG2-like"/>
    <property type="match status" value="1"/>
</dbReference>
<evidence type="ECO:0000256" key="1">
    <source>
        <dbReference type="ARBA" id="ARBA00022676"/>
    </source>
</evidence>
<keyword evidence="3" id="KW-0812">Transmembrane</keyword>
<dbReference type="EC" id="2.4.1.257" evidence="3"/>
<evidence type="ECO:0000256" key="3">
    <source>
        <dbReference type="RuleBase" id="RU367136"/>
    </source>
</evidence>